<reference evidence="5 6" key="1">
    <citation type="submission" date="2020-02" db="EMBL/GenBank/DDBJ databases">
        <authorList>
            <person name="Ferguson B K."/>
        </authorList>
    </citation>
    <scope>NUCLEOTIDE SEQUENCE [LARGE SCALE GENOMIC DNA]</scope>
</reference>
<dbReference type="GO" id="GO:0005634">
    <property type="term" value="C:nucleus"/>
    <property type="evidence" value="ECO:0007669"/>
    <property type="project" value="UniProtKB-SubCell"/>
</dbReference>
<dbReference type="AlphaFoldDB" id="A0A6H5IQL4"/>
<comment type="subcellular location">
    <subcellularLocation>
        <location evidence="1">Nucleus</location>
    </subcellularLocation>
</comment>
<dbReference type="SUPFAM" id="SSF46689">
    <property type="entry name" value="Homeodomain-like"/>
    <property type="match status" value="1"/>
</dbReference>
<keyword evidence="3" id="KW-1133">Transmembrane helix</keyword>
<keyword evidence="3" id="KW-0472">Membrane</keyword>
<feature type="region of interest" description="Disordered" evidence="2">
    <location>
        <begin position="15"/>
        <end position="35"/>
    </location>
</feature>
<dbReference type="InterPro" id="IPR007889">
    <property type="entry name" value="HTH_Psq"/>
</dbReference>
<dbReference type="Proteomes" id="UP000479190">
    <property type="component" value="Unassembled WGS sequence"/>
</dbReference>
<feature type="transmembrane region" description="Helical" evidence="3">
    <location>
        <begin position="168"/>
        <end position="186"/>
    </location>
</feature>
<dbReference type="InterPro" id="IPR009057">
    <property type="entry name" value="Homeodomain-like_sf"/>
</dbReference>
<dbReference type="EMBL" id="CADCXV010000877">
    <property type="protein sequence ID" value="CAB0037903.1"/>
    <property type="molecule type" value="Genomic_DNA"/>
</dbReference>
<evidence type="ECO:0000259" key="4">
    <source>
        <dbReference type="Pfam" id="PF04218"/>
    </source>
</evidence>
<accession>A0A6H5IQL4</accession>
<proteinExistence type="predicted"/>
<dbReference type="OrthoDB" id="6624814at2759"/>
<evidence type="ECO:0000313" key="5">
    <source>
        <dbReference type="EMBL" id="CAB0037903.1"/>
    </source>
</evidence>
<organism evidence="5 6">
    <name type="scientific">Trichogramma brassicae</name>
    <dbReference type="NCBI Taxonomy" id="86971"/>
    <lineage>
        <taxon>Eukaryota</taxon>
        <taxon>Metazoa</taxon>
        <taxon>Ecdysozoa</taxon>
        <taxon>Arthropoda</taxon>
        <taxon>Hexapoda</taxon>
        <taxon>Insecta</taxon>
        <taxon>Pterygota</taxon>
        <taxon>Neoptera</taxon>
        <taxon>Endopterygota</taxon>
        <taxon>Hymenoptera</taxon>
        <taxon>Apocrita</taxon>
        <taxon>Proctotrupomorpha</taxon>
        <taxon>Chalcidoidea</taxon>
        <taxon>Trichogrammatidae</taxon>
        <taxon>Trichogramma</taxon>
    </lineage>
</organism>
<keyword evidence="3" id="KW-0812">Transmembrane</keyword>
<keyword evidence="6" id="KW-1185">Reference proteome</keyword>
<name>A0A6H5IQL4_9HYME</name>
<dbReference type="Pfam" id="PF04218">
    <property type="entry name" value="CENP-B_N"/>
    <property type="match status" value="1"/>
</dbReference>
<feature type="domain" description="HTH psq-type" evidence="4">
    <location>
        <begin position="335"/>
        <end position="377"/>
    </location>
</feature>
<dbReference type="InterPro" id="IPR036388">
    <property type="entry name" value="WH-like_DNA-bd_sf"/>
</dbReference>
<evidence type="ECO:0000256" key="2">
    <source>
        <dbReference type="SAM" id="MobiDB-lite"/>
    </source>
</evidence>
<gene>
    <name evidence="5" type="ORF">TBRA_LOCUS9708</name>
</gene>
<evidence type="ECO:0000256" key="1">
    <source>
        <dbReference type="ARBA" id="ARBA00004123"/>
    </source>
</evidence>
<evidence type="ECO:0000313" key="6">
    <source>
        <dbReference type="Proteomes" id="UP000479190"/>
    </source>
</evidence>
<dbReference type="GO" id="GO:0003677">
    <property type="term" value="F:DNA binding"/>
    <property type="evidence" value="ECO:0007669"/>
    <property type="project" value="InterPro"/>
</dbReference>
<sequence>MAPVNESIEIIHMDDHEVDAGSDGSGGGGDNNDPERIYQENLQLLAALWDRVADRDQLKYEFLRTLRKRTNWRMIEERRKFLLQIDPFVEYWRDEPPANFHAIFEPHDIEKKKRGFWAAGRTNFFSLDINIKKYKYYTRAPGRVIKSAKMRMLFVPFADDTGRMDRAIIFHDTYFVLVGIMFHYILQRFLALQRVRIRCVVTAAGLCADTSLTTRTLASLSGCWYCGFERLPRDARTKTRRSKITALHRTKFFSYYFRRRIKLFRKLRRRRMSRLRAITTCAPPPAPRYSRAATTAAAIAIRQACGWIVKVITACWARTLRLPRAVPRVTISESSRRSLPEDKLKAIECVLIHGQTKASVARTYKVPESTFRGWCKRAQIALKNKKKNLVGDESSVSSAKSISDNPLLSIQTSTNHDLYERLYSTKEKMNSNNQTNGSTITEEDIEIGVTLVHLLPFQDQVTEDLGEESFFRSIVAIYAVFIQTQFNLPRITFNSRWLKKLPKDVNYCLIKLCNGSVLFSRHFVFQAYQNIQAQIPGIAEIGIYFFLACLETKYIFSWHAWKQNILFPGISGT</sequence>
<protein>
    <recommendedName>
        <fullName evidence="4">HTH psq-type domain-containing protein</fullName>
    </recommendedName>
</protein>
<evidence type="ECO:0000256" key="3">
    <source>
        <dbReference type="SAM" id="Phobius"/>
    </source>
</evidence>
<dbReference type="Gene3D" id="1.10.10.10">
    <property type="entry name" value="Winged helix-like DNA-binding domain superfamily/Winged helix DNA-binding domain"/>
    <property type="match status" value="1"/>
</dbReference>